<protein>
    <submittedName>
        <fullName evidence="1">Uncharacterized protein</fullName>
    </submittedName>
</protein>
<dbReference type="AlphaFoldDB" id="A0A6C2U3L6"/>
<keyword evidence="2" id="KW-1185">Reference proteome</keyword>
<accession>A0A6C2U3L6</accession>
<dbReference type="Gene3D" id="3.40.50.300">
    <property type="entry name" value="P-loop containing nucleotide triphosphate hydrolases"/>
    <property type="match status" value="1"/>
</dbReference>
<reference evidence="1 2" key="1">
    <citation type="submission" date="2019-04" db="EMBL/GenBank/DDBJ databases">
        <authorList>
            <person name="Van Vliet M D."/>
        </authorList>
    </citation>
    <scope>NUCLEOTIDE SEQUENCE [LARGE SCALE GENOMIC DNA]</scope>
    <source>
        <strain evidence="1 2">F1</strain>
    </source>
</reference>
<dbReference type="InterPro" id="IPR027417">
    <property type="entry name" value="P-loop_NTPase"/>
</dbReference>
<evidence type="ECO:0000313" key="1">
    <source>
        <dbReference type="EMBL" id="VGO14618.1"/>
    </source>
</evidence>
<proteinExistence type="predicted"/>
<dbReference type="Pfam" id="PF03237">
    <property type="entry name" value="Terminase_6N"/>
    <property type="match status" value="1"/>
</dbReference>
<dbReference type="Proteomes" id="UP000366872">
    <property type="component" value="Unassembled WGS sequence"/>
</dbReference>
<dbReference type="EMBL" id="CAAHFG010000002">
    <property type="protein sequence ID" value="VGO14618.1"/>
    <property type="molecule type" value="Genomic_DNA"/>
</dbReference>
<sequence>MGAPIYHPFPGQLTIHRSKSRFRVVCTGRRFGKTLCLAGEIIDRGGLVPGDYGWVAPTYNVAERGREALCSLLPGACRSVGRTPTRVEFLSENDELVRVWFLSADNPENIRGYGFRGLVIDEAALVPLDVWNYILRPTIAQTLGWAVFISTPKGRNWFYDMYTRGNDPEEPDFESFHFRSNESKYFPAEEWDEAQRTLPADVFKQEYEAEFLEDSAGVFRKVSSCLIPESAITRDDRAGPVVIGCDVAKCA</sequence>
<evidence type="ECO:0000313" key="2">
    <source>
        <dbReference type="Proteomes" id="UP000366872"/>
    </source>
</evidence>
<gene>
    <name evidence="1" type="ORF">PDESU_03183</name>
</gene>
<name>A0A6C2U3L6_PONDE</name>
<organism evidence="1 2">
    <name type="scientific">Pontiella desulfatans</name>
    <dbReference type="NCBI Taxonomy" id="2750659"/>
    <lineage>
        <taxon>Bacteria</taxon>
        <taxon>Pseudomonadati</taxon>
        <taxon>Kiritimatiellota</taxon>
        <taxon>Kiritimatiellia</taxon>
        <taxon>Kiritimatiellales</taxon>
        <taxon>Pontiellaceae</taxon>
        <taxon>Pontiella</taxon>
    </lineage>
</organism>